<evidence type="ECO:0000256" key="3">
    <source>
        <dbReference type="ARBA" id="ARBA00022478"/>
    </source>
</evidence>
<dbReference type="InterPro" id="IPR007832">
    <property type="entry name" value="RNA_pol_Rpc34"/>
</dbReference>
<dbReference type="GO" id="GO:0005737">
    <property type="term" value="C:cytoplasm"/>
    <property type="evidence" value="ECO:0007669"/>
    <property type="project" value="UniProtKB-ARBA"/>
</dbReference>
<dbReference type="Pfam" id="PF05158">
    <property type="entry name" value="RNA_pol_Rpc34"/>
    <property type="match status" value="1"/>
</dbReference>
<evidence type="ECO:0008006" key="9">
    <source>
        <dbReference type="Google" id="ProtNLM"/>
    </source>
</evidence>
<dbReference type="GO" id="GO:0006383">
    <property type="term" value="P:transcription by RNA polymerase III"/>
    <property type="evidence" value="ECO:0007669"/>
    <property type="project" value="InterPro"/>
</dbReference>
<reference evidence="7 8" key="1">
    <citation type="submission" date="2014-04" db="EMBL/GenBank/DDBJ databases">
        <authorList>
            <consortium name="DOE Joint Genome Institute"/>
            <person name="Kuo A."/>
            <person name="Zuccaro A."/>
            <person name="Kohler A."/>
            <person name="Nagy L.G."/>
            <person name="Floudas D."/>
            <person name="Copeland A."/>
            <person name="Barry K.W."/>
            <person name="Cichocki N."/>
            <person name="Veneault-Fourrey C."/>
            <person name="LaButti K."/>
            <person name="Lindquist E.A."/>
            <person name="Lipzen A."/>
            <person name="Lundell T."/>
            <person name="Morin E."/>
            <person name="Murat C."/>
            <person name="Sun H."/>
            <person name="Tunlid A."/>
            <person name="Henrissat B."/>
            <person name="Grigoriev I.V."/>
            <person name="Hibbett D.S."/>
            <person name="Martin F."/>
            <person name="Nordberg H.P."/>
            <person name="Cantor M.N."/>
            <person name="Hua S.X."/>
        </authorList>
    </citation>
    <scope>NUCLEOTIDE SEQUENCE [LARGE SCALE GENOMIC DNA]</scope>
    <source>
        <strain evidence="7 8">MAFF 305830</strain>
    </source>
</reference>
<dbReference type="EMBL" id="KN824286">
    <property type="protein sequence ID" value="KIM30034.1"/>
    <property type="molecule type" value="Genomic_DNA"/>
</dbReference>
<keyword evidence="5" id="KW-0539">Nucleus</keyword>
<dbReference type="HOGENOM" id="CLU_033661_3_0_1"/>
<name>A0A0C3BD25_SERVB</name>
<dbReference type="InterPro" id="IPR016049">
    <property type="entry name" value="RNA_pol_Rpc34-like"/>
</dbReference>
<dbReference type="AlphaFoldDB" id="A0A0C3BD25"/>
<evidence type="ECO:0000256" key="5">
    <source>
        <dbReference type="ARBA" id="ARBA00023242"/>
    </source>
</evidence>
<evidence type="ECO:0000313" key="7">
    <source>
        <dbReference type="EMBL" id="KIM30034.1"/>
    </source>
</evidence>
<dbReference type="InterPro" id="IPR036390">
    <property type="entry name" value="WH_DNA-bd_sf"/>
</dbReference>
<proteinExistence type="inferred from homology"/>
<sequence length="457" mass="51776">MQNDIDTINAPKHEKQTAINYLLAAGMLKLLKDDKSNKIFYRAINVKEAKNKSTLDKDTQLVLEYIEESQREGIWSKTIERRTDLPQKVVQKCIKVLEQQDLIKPIKSVKYPTRKMYMLFHLTPSVEVTGGVWYTDHEFDSAFVGVLLDHIYNYIAKQSLPPPNKNCSRPLYPRSESSRFPNLSRISGWIKKSGISEVKLKKEDVDMLLRVLEFDGRIEKILSNGLLQMSDDDENDDGKRRKNTGSKRKRKGDDSEADESDGDRKKKRKTNMDDSAEEDERPKGKKKSKGKVDTSDDEEGRKAKSRSSKLTSHDSDSEEDGKRTKKKKSTRSNETDTEAESSGDERYGYAELDATDAYVYRAVRPVMDSTSSETARGSSMFSGSTSAWLGGGNRHLPWAEAPCVRCPQSDFCEEGGPVNAAGCEYLKQWLDPDRIVAQERTRIEGDEAEAAVLIEME</sequence>
<dbReference type="InterPro" id="IPR036388">
    <property type="entry name" value="WH-like_DNA-bd_sf"/>
</dbReference>
<keyword evidence="4" id="KW-0804">Transcription</keyword>
<organism evidence="7 8">
    <name type="scientific">Serendipita vermifera MAFF 305830</name>
    <dbReference type="NCBI Taxonomy" id="933852"/>
    <lineage>
        <taxon>Eukaryota</taxon>
        <taxon>Fungi</taxon>
        <taxon>Dikarya</taxon>
        <taxon>Basidiomycota</taxon>
        <taxon>Agaricomycotina</taxon>
        <taxon>Agaricomycetes</taxon>
        <taxon>Sebacinales</taxon>
        <taxon>Serendipitaceae</taxon>
        <taxon>Serendipita</taxon>
    </lineage>
</organism>
<dbReference type="OrthoDB" id="613763at2759"/>
<dbReference type="GO" id="GO:0005654">
    <property type="term" value="C:nucleoplasm"/>
    <property type="evidence" value="ECO:0007669"/>
    <property type="project" value="UniProtKB-ARBA"/>
</dbReference>
<evidence type="ECO:0000256" key="6">
    <source>
        <dbReference type="SAM" id="MobiDB-lite"/>
    </source>
</evidence>
<comment type="subcellular location">
    <subcellularLocation>
        <location evidence="1">Nucleus</location>
    </subcellularLocation>
</comment>
<comment type="similarity">
    <text evidence="2">Belongs to the eukaryotic RPC34/RPC39 RNA polymerase subunit family.</text>
</comment>
<keyword evidence="3" id="KW-0240">DNA-directed RNA polymerase</keyword>
<evidence type="ECO:0000313" key="8">
    <source>
        <dbReference type="Proteomes" id="UP000054097"/>
    </source>
</evidence>
<evidence type="ECO:0000256" key="4">
    <source>
        <dbReference type="ARBA" id="ARBA00023163"/>
    </source>
</evidence>
<evidence type="ECO:0000256" key="1">
    <source>
        <dbReference type="ARBA" id="ARBA00004123"/>
    </source>
</evidence>
<dbReference type="Proteomes" id="UP000054097">
    <property type="component" value="Unassembled WGS sequence"/>
</dbReference>
<dbReference type="GO" id="GO:0005666">
    <property type="term" value="C:RNA polymerase III complex"/>
    <property type="evidence" value="ECO:0007669"/>
    <property type="project" value="InterPro"/>
</dbReference>
<dbReference type="SUPFAM" id="SSF46785">
    <property type="entry name" value="Winged helix' DNA-binding domain"/>
    <property type="match status" value="1"/>
</dbReference>
<keyword evidence="8" id="KW-1185">Reference proteome</keyword>
<accession>A0A0C3BD25</accession>
<protein>
    <recommendedName>
        <fullName evidence="9">DNA-directed RNA polymerase III subunit RPC6</fullName>
    </recommendedName>
</protein>
<dbReference type="FunFam" id="1.10.10.10:FF:000116">
    <property type="entry name" value="DNA-directed RNA polymerase III subunit RPC6"/>
    <property type="match status" value="1"/>
</dbReference>
<feature type="compositionally biased region" description="Basic and acidic residues" evidence="6">
    <location>
        <begin position="290"/>
        <end position="302"/>
    </location>
</feature>
<dbReference type="Gene3D" id="1.10.10.10">
    <property type="entry name" value="Winged helix-like DNA-binding domain superfamily/Winged helix DNA-binding domain"/>
    <property type="match status" value="1"/>
</dbReference>
<evidence type="ECO:0000256" key="2">
    <source>
        <dbReference type="ARBA" id="ARBA00011038"/>
    </source>
</evidence>
<dbReference type="PANTHER" id="PTHR12780">
    <property type="entry name" value="RNA POLYMERASE III DNA DIRECTED , 39KD SUBUNIT-RELATED"/>
    <property type="match status" value="1"/>
</dbReference>
<feature type="compositionally biased region" description="Basic residues" evidence="6">
    <location>
        <begin position="240"/>
        <end position="250"/>
    </location>
</feature>
<gene>
    <name evidence="7" type="ORF">M408DRAFT_7914</name>
</gene>
<reference evidence="8" key="2">
    <citation type="submission" date="2015-01" db="EMBL/GenBank/DDBJ databases">
        <title>Evolutionary Origins and Diversification of the Mycorrhizal Mutualists.</title>
        <authorList>
            <consortium name="DOE Joint Genome Institute"/>
            <consortium name="Mycorrhizal Genomics Consortium"/>
            <person name="Kohler A."/>
            <person name="Kuo A."/>
            <person name="Nagy L.G."/>
            <person name="Floudas D."/>
            <person name="Copeland A."/>
            <person name="Barry K.W."/>
            <person name="Cichocki N."/>
            <person name="Veneault-Fourrey C."/>
            <person name="LaButti K."/>
            <person name="Lindquist E.A."/>
            <person name="Lipzen A."/>
            <person name="Lundell T."/>
            <person name="Morin E."/>
            <person name="Murat C."/>
            <person name="Riley R."/>
            <person name="Ohm R."/>
            <person name="Sun H."/>
            <person name="Tunlid A."/>
            <person name="Henrissat B."/>
            <person name="Grigoriev I.V."/>
            <person name="Hibbett D.S."/>
            <person name="Martin F."/>
        </authorList>
    </citation>
    <scope>NUCLEOTIDE SEQUENCE [LARGE SCALE GENOMIC DNA]</scope>
    <source>
        <strain evidence="8">MAFF 305830</strain>
    </source>
</reference>
<dbReference type="STRING" id="933852.A0A0C3BD25"/>
<feature type="region of interest" description="Disordered" evidence="6">
    <location>
        <begin position="228"/>
        <end position="348"/>
    </location>
</feature>